<dbReference type="EMBL" id="UOFS01000024">
    <property type="protein sequence ID" value="VAW95869.1"/>
    <property type="molecule type" value="Genomic_DNA"/>
</dbReference>
<proteinExistence type="predicted"/>
<dbReference type="InterPro" id="IPR045630">
    <property type="entry name" value="DUF6316"/>
</dbReference>
<evidence type="ECO:0000259" key="1">
    <source>
        <dbReference type="Pfam" id="PF19837"/>
    </source>
</evidence>
<feature type="domain" description="DUF6316" evidence="1">
    <location>
        <begin position="19"/>
        <end position="53"/>
    </location>
</feature>
<accession>A0A3B1AC67</accession>
<sequence>MDLYMDNLRTGSSDRINPDRFFHVMNQGWYVFTREGIYGPYDKRNDAESYLTSVIDTDSIQSDKNHDNNDSWRM</sequence>
<organism evidence="2">
    <name type="scientific">hydrothermal vent metagenome</name>
    <dbReference type="NCBI Taxonomy" id="652676"/>
    <lineage>
        <taxon>unclassified sequences</taxon>
        <taxon>metagenomes</taxon>
        <taxon>ecological metagenomes</taxon>
    </lineage>
</organism>
<gene>
    <name evidence="2" type="ORF">MNBD_GAMMA22-1887</name>
</gene>
<dbReference type="AlphaFoldDB" id="A0A3B1AC67"/>
<name>A0A3B1AC67_9ZZZZ</name>
<reference evidence="2" key="1">
    <citation type="submission" date="2018-06" db="EMBL/GenBank/DDBJ databases">
        <authorList>
            <person name="Zhirakovskaya E."/>
        </authorList>
    </citation>
    <scope>NUCLEOTIDE SEQUENCE</scope>
</reference>
<protein>
    <recommendedName>
        <fullName evidence="1">DUF6316 domain-containing protein</fullName>
    </recommendedName>
</protein>
<evidence type="ECO:0000313" key="2">
    <source>
        <dbReference type="EMBL" id="VAW95869.1"/>
    </source>
</evidence>
<dbReference type="Pfam" id="PF19837">
    <property type="entry name" value="DUF6316"/>
    <property type="match status" value="1"/>
</dbReference>